<dbReference type="InterPro" id="IPR036465">
    <property type="entry name" value="vWFA_dom_sf"/>
</dbReference>
<feature type="region of interest" description="Disordered" evidence="1">
    <location>
        <begin position="1"/>
        <end position="20"/>
    </location>
</feature>
<name>W6Z950_COCMI</name>
<gene>
    <name evidence="3" type="ORF">COCMIDRAFT_92480</name>
</gene>
<dbReference type="HOGENOM" id="CLU_652123_0_0_1"/>
<sequence>RILSEKGGDDSMSYKPVTPRASPVLRAPSCNFKVELEVEETLQLGSQKPHRESLGSSETDPYAFLKPFDTIFLIDDSGSMAGRSWQETRKALESVTPICTHYDGDGIDLYFLNHTDSTKPINTIDKTDGKPTDDADAPIIAAAKKLGNIEAPKWQAGIQFSKVGKEEGVYAVFEQLDDRLTELSGDEKILMPYLQKVLSAWCRAFHNTAPKDFDSFRIKSRIQFLHINPAALTFLAVFAQLPIIQAANRHISTTWGIPISNTLGVGTGLAISVFDDEANTNPVLYWIVYGFSSLSALLVVTFTTFSIKKSSRLRYLCTFVLVEFILLTVIAVSSISDDGFVTKHLKEWTPLATVAIAGALTAGFKRVA</sequence>
<evidence type="ECO:0000256" key="2">
    <source>
        <dbReference type="SAM" id="Phobius"/>
    </source>
</evidence>
<evidence type="ECO:0008006" key="5">
    <source>
        <dbReference type="Google" id="ProtNLM"/>
    </source>
</evidence>
<keyword evidence="2" id="KW-0812">Transmembrane</keyword>
<feature type="non-terminal residue" evidence="3">
    <location>
        <position position="1"/>
    </location>
</feature>
<dbReference type="GeneID" id="19128086"/>
<keyword evidence="2" id="KW-0472">Membrane</keyword>
<dbReference type="PANTHER" id="PTHR34706:SF1">
    <property type="entry name" value="VWFA DOMAIN-CONTAINING PROTEIN"/>
    <property type="match status" value="1"/>
</dbReference>
<accession>W6Z950</accession>
<dbReference type="KEGG" id="bor:COCMIDRAFT_92480"/>
<protein>
    <recommendedName>
        <fullName evidence="5">VWFA domain-containing protein</fullName>
    </recommendedName>
</protein>
<organism evidence="3 4">
    <name type="scientific">Bipolaris oryzae ATCC 44560</name>
    <dbReference type="NCBI Taxonomy" id="930090"/>
    <lineage>
        <taxon>Eukaryota</taxon>
        <taxon>Fungi</taxon>
        <taxon>Dikarya</taxon>
        <taxon>Ascomycota</taxon>
        <taxon>Pezizomycotina</taxon>
        <taxon>Dothideomycetes</taxon>
        <taxon>Pleosporomycetidae</taxon>
        <taxon>Pleosporales</taxon>
        <taxon>Pleosporineae</taxon>
        <taxon>Pleosporaceae</taxon>
        <taxon>Bipolaris</taxon>
    </lineage>
</organism>
<reference evidence="3 4" key="1">
    <citation type="journal article" date="2013" name="PLoS Genet.">
        <title>Comparative genome structure, secondary metabolite, and effector coding capacity across Cochliobolus pathogens.</title>
        <authorList>
            <person name="Condon B.J."/>
            <person name="Leng Y."/>
            <person name="Wu D."/>
            <person name="Bushley K.E."/>
            <person name="Ohm R.A."/>
            <person name="Otillar R."/>
            <person name="Martin J."/>
            <person name="Schackwitz W."/>
            <person name="Grimwood J."/>
            <person name="MohdZainudin N."/>
            <person name="Xue C."/>
            <person name="Wang R."/>
            <person name="Manning V.A."/>
            <person name="Dhillon B."/>
            <person name="Tu Z.J."/>
            <person name="Steffenson B.J."/>
            <person name="Salamov A."/>
            <person name="Sun H."/>
            <person name="Lowry S."/>
            <person name="LaButti K."/>
            <person name="Han J."/>
            <person name="Copeland A."/>
            <person name="Lindquist E."/>
            <person name="Barry K."/>
            <person name="Schmutz J."/>
            <person name="Baker S.E."/>
            <person name="Ciuffetti L.M."/>
            <person name="Grigoriev I.V."/>
            <person name="Zhong S."/>
            <person name="Turgeon B.G."/>
        </authorList>
    </citation>
    <scope>NUCLEOTIDE SEQUENCE [LARGE SCALE GENOMIC DNA]</scope>
    <source>
        <strain evidence="3 4">ATCC 44560</strain>
    </source>
</reference>
<dbReference type="SUPFAM" id="SSF53300">
    <property type="entry name" value="vWA-like"/>
    <property type="match status" value="1"/>
</dbReference>
<feature type="transmembrane region" description="Helical" evidence="2">
    <location>
        <begin position="313"/>
        <end position="336"/>
    </location>
</feature>
<dbReference type="OrthoDB" id="2142040at2759"/>
<proteinExistence type="predicted"/>
<dbReference type="AlphaFoldDB" id="W6Z950"/>
<feature type="transmembrane region" description="Helical" evidence="2">
    <location>
        <begin position="286"/>
        <end position="306"/>
    </location>
</feature>
<dbReference type="eggNOG" id="ENOG502S247">
    <property type="taxonomic scope" value="Eukaryota"/>
</dbReference>
<dbReference type="EMBL" id="KI963964">
    <property type="protein sequence ID" value="EUC46560.1"/>
    <property type="molecule type" value="Genomic_DNA"/>
</dbReference>
<dbReference type="PANTHER" id="PTHR34706">
    <property type="entry name" value="SLR1338 PROTEIN"/>
    <property type="match status" value="1"/>
</dbReference>
<evidence type="ECO:0000256" key="1">
    <source>
        <dbReference type="SAM" id="MobiDB-lite"/>
    </source>
</evidence>
<feature type="transmembrane region" description="Helical" evidence="2">
    <location>
        <begin position="255"/>
        <end position="274"/>
    </location>
</feature>
<evidence type="ECO:0000313" key="4">
    <source>
        <dbReference type="Proteomes" id="UP000054032"/>
    </source>
</evidence>
<feature type="transmembrane region" description="Helical" evidence="2">
    <location>
        <begin position="224"/>
        <end position="243"/>
    </location>
</feature>
<dbReference type="Proteomes" id="UP000054032">
    <property type="component" value="Unassembled WGS sequence"/>
</dbReference>
<dbReference type="RefSeq" id="XP_007686906.1">
    <property type="nucleotide sequence ID" value="XM_007688716.1"/>
</dbReference>
<keyword evidence="2" id="KW-1133">Transmembrane helix</keyword>
<keyword evidence="4" id="KW-1185">Reference proteome</keyword>
<evidence type="ECO:0000313" key="3">
    <source>
        <dbReference type="EMBL" id="EUC46560.1"/>
    </source>
</evidence>
<feature type="transmembrane region" description="Helical" evidence="2">
    <location>
        <begin position="348"/>
        <end position="364"/>
    </location>
</feature>